<dbReference type="AlphaFoldDB" id="A0A239KHQ9"/>
<evidence type="ECO:0000313" key="2">
    <source>
        <dbReference type="Proteomes" id="UP000198432"/>
    </source>
</evidence>
<proteinExistence type="predicted"/>
<dbReference type="Pfam" id="PF07274">
    <property type="entry name" value="DUF1440"/>
    <property type="match status" value="1"/>
</dbReference>
<keyword evidence="2" id="KW-1185">Reference proteome</keyword>
<dbReference type="RefSeq" id="WP_089321347.1">
    <property type="nucleotide sequence ID" value="NZ_FZOQ01000028.1"/>
</dbReference>
<dbReference type="EMBL" id="FZOQ01000028">
    <property type="protein sequence ID" value="SNT17218.1"/>
    <property type="molecule type" value="Genomic_DNA"/>
</dbReference>
<sequence length="169" mass="18414">MASGRNTALELLKGAIAGAVSVWAMDRVTWYMYRNEDRKAFAQEKQAQVHGHYVSQVSVDKATSAMGVELSDEQYFYAYKGVHYFLGIAPAMLYSVLRHKVDWLSAGKGSLFGVGLFVLQDETLAPLTGLASPPTAYPWQAHARGLAGHLAVGLVTDATLNLLDKVLPE</sequence>
<evidence type="ECO:0000313" key="1">
    <source>
        <dbReference type="EMBL" id="SNT17218.1"/>
    </source>
</evidence>
<dbReference type="Proteomes" id="UP000198432">
    <property type="component" value="Unassembled WGS sequence"/>
</dbReference>
<protein>
    <recommendedName>
        <fullName evidence="3">DUF1440 domain-containing protein</fullName>
    </recommendedName>
</protein>
<reference evidence="2" key="1">
    <citation type="submission" date="2017-06" db="EMBL/GenBank/DDBJ databases">
        <authorList>
            <person name="Varghese N."/>
            <person name="Submissions S."/>
        </authorList>
    </citation>
    <scope>NUCLEOTIDE SEQUENCE [LARGE SCALE GENOMIC DNA]</scope>
    <source>
        <strain evidence="2">NKM1</strain>
    </source>
</reference>
<evidence type="ECO:0008006" key="3">
    <source>
        <dbReference type="Google" id="ProtNLM"/>
    </source>
</evidence>
<name>A0A239KHQ9_9BACT</name>
<gene>
    <name evidence="1" type="ORF">SAMN06296052_12856</name>
</gene>
<organism evidence="1 2">
    <name type="scientific">Pontibacter ummariensis</name>
    <dbReference type="NCBI Taxonomy" id="1610492"/>
    <lineage>
        <taxon>Bacteria</taxon>
        <taxon>Pseudomonadati</taxon>
        <taxon>Bacteroidota</taxon>
        <taxon>Cytophagia</taxon>
        <taxon>Cytophagales</taxon>
        <taxon>Hymenobacteraceae</taxon>
        <taxon>Pontibacter</taxon>
    </lineage>
</organism>
<dbReference type="OrthoDB" id="4774491at2"/>
<accession>A0A239KHQ9</accession>
<dbReference type="InterPro" id="IPR009898">
    <property type="entry name" value="DUF1440"/>
</dbReference>